<dbReference type="AlphaFoldDB" id="A0A512CZV3"/>
<sequence>MDLHLLGANGVFSAADARRHGLDSHALARLARAGRCRRLTRGWYAVCDDPSEPLSPTRRHVQTALALGRQLIGRAAISHHSLLLVRDLPTWAADLATVHLTSTRPPTSTDCGVASRRAGLVVHRPVRGLTTSRDLPGEPVRPAAVPLAHAIVQAGLLAGPEAALVPADAALARRLVTPEQLAGAVVALTDRRGIGPVRAAIGSADGRHESPGETRTAYLLRALGHQIDPQVEIAVEGRRFRADFRIRGTRVLVEFDGAVKYADARALFEEKQREDALRRAGWVVVRLVWADLGRPELVRRRVLEALRLAAA</sequence>
<dbReference type="RefSeq" id="WP_147065081.1">
    <property type="nucleotide sequence ID" value="NZ_BAAARO010000013.1"/>
</dbReference>
<dbReference type="SUPFAM" id="SSF52980">
    <property type="entry name" value="Restriction endonuclease-like"/>
    <property type="match status" value="1"/>
</dbReference>
<dbReference type="Gene3D" id="3.40.960.10">
    <property type="entry name" value="VSR Endonuclease"/>
    <property type="match status" value="1"/>
</dbReference>
<evidence type="ECO:0000259" key="1">
    <source>
        <dbReference type="Pfam" id="PF13338"/>
    </source>
</evidence>
<dbReference type="Pfam" id="PF13338">
    <property type="entry name" value="AbiEi_4"/>
    <property type="match status" value="1"/>
</dbReference>
<gene>
    <name evidence="2" type="ORF">TAE01_15520</name>
</gene>
<evidence type="ECO:0000313" key="3">
    <source>
        <dbReference type="Proteomes" id="UP000321534"/>
    </source>
</evidence>
<dbReference type="Proteomes" id="UP000321534">
    <property type="component" value="Unassembled WGS sequence"/>
</dbReference>
<reference evidence="2 3" key="1">
    <citation type="submission" date="2019-07" db="EMBL/GenBank/DDBJ databases">
        <title>Whole genome shotgun sequence of Terrabacter aerolatus NBRC 106305.</title>
        <authorList>
            <person name="Hosoyama A."/>
            <person name="Uohara A."/>
            <person name="Ohji S."/>
            <person name="Ichikawa N."/>
        </authorList>
    </citation>
    <scope>NUCLEOTIDE SEQUENCE [LARGE SCALE GENOMIC DNA]</scope>
    <source>
        <strain evidence="2 3">NBRC 106305</strain>
    </source>
</reference>
<protein>
    <recommendedName>
        <fullName evidence="1">AbiEi antitoxin N-terminal domain-containing protein</fullName>
    </recommendedName>
</protein>
<feature type="domain" description="AbiEi antitoxin N-terminal" evidence="1">
    <location>
        <begin position="10"/>
        <end position="46"/>
    </location>
</feature>
<dbReference type="OrthoDB" id="5176673at2"/>
<dbReference type="InterPro" id="IPR011335">
    <property type="entry name" value="Restrct_endonuc-II-like"/>
</dbReference>
<keyword evidence="3" id="KW-1185">Reference proteome</keyword>
<accession>A0A512CZV3</accession>
<proteinExistence type="predicted"/>
<comment type="caution">
    <text evidence="2">The sequence shown here is derived from an EMBL/GenBank/DDBJ whole genome shotgun (WGS) entry which is preliminary data.</text>
</comment>
<evidence type="ECO:0000313" key="2">
    <source>
        <dbReference type="EMBL" id="GEO29742.1"/>
    </source>
</evidence>
<dbReference type="InterPro" id="IPR025159">
    <property type="entry name" value="AbiEi_N"/>
</dbReference>
<organism evidence="2 3">
    <name type="scientific">Terrabacter aerolatus</name>
    <dbReference type="NCBI Taxonomy" id="422442"/>
    <lineage>
        <taxon>Bacteria</taxon>
        <taxon>Bacillati</taxon>
        <taxon>Actinomycetota</taxon>
        <taxon>Actinomycetes</taxon>
        <taxon>Micrococcales</taxon>
        <taxon>Intrasporangiaceae</taxon>
        <taxon>Terrabacter</taxon>
    </lineage>
</organism>
<name>A0A512CZV3_9MICO</name>
<dbReference type="EMBL" id="BJYX01000006">
    <property type="protein sequence ID" value="GEO29742.1"/>
    <property type="molecule type" value="Genomic_DNA"/>
</dbReference>